<dbReference type="InterPro" id="IPR035500">
    <property type="entry name" value="NHR-like_dom_sf"/>
</dbReference>
<dbReference type="GO" id="GO:0003700">
    <property type="term" value="F:DNA-binding transcription factor activity"/>
    <property type="evidence" value="ECO:0007669"/>
    <property type="project" value="InterPro"/>
</dbReference>
<keyword evidence="6" id="KW-0804">Transcription</keyword>
<dbReference type="PRINTS" id="PR00398">
    <property type="entry name" value="STRDHORMONER"/>
</dbReference>
<keyword evidence="2" id="KW-0863">Zinc-finger</keyword>
<dbReference type="SMART" id="SM00430">
    <property type="entry name" value="HOLI"/>
    <property type="match status" value="1"/>
</dbReference>
<evidence type="ECO:0000313" key="12">
    <source>
        <dbReference type="Proteomes" id="UP000553648"/>
    </source>
</evidence>
<evidence type="ECO:0000256" key="6">
    <source>
        <dbReference type="ARBA" id="ARBA00023163"/>
    </source>
</evidence>
<feature type="non-terminal residue" evidence="11">
    <location>
        <position position="306"/>
    </location>
</feature>
<dbReference type="PANTHER" id="PTHR24083">
    <property type="entry name" value="NUCLEAR HORMONE RECEPTOR"/>
    <property type="match status" value="1"/>
</dbReference>
<keyword evidence="1" id="KW-0479">Metal-binding</keyword>
<evidence type="ECO:0000256" key="2">
    <source>
        <dbReference type="ARBA" id="ARBA00022771"/>
    </source>
</evidence>
<keyword evidence="7" id="KW-0675">Receptor</keyword>
<keyword evidence="3" id="KW-0862">Zinc</keyword>
<dbReference type="FunFam" id="1.10.565.10:FF:000011">
    <property type="entry name" value="Nuclear receptor subfamily 5, group A, member 2"/>
    <property type="match status" value="1"/>
</dbReference>
<protein>
    <submittedName>
        <fullName evidence="11">N2F1A protein</fullName>
    </submittedName>
</protein>
<evidence type="ECO:0000256" key="8">
    <source>
        <dbReference type="ARBA" id="ARBA00023242"/>
    </source>
</evidence>
<proteinExistence type="predicted"/>
<evidence type="ECO:0000313" key="11">
    <source>
        <dbReference type="EMBL" id="NXM65205.1"/>
    </source>
</evidence>
<dbReference type="EMBL" id="VXBA01000039">
    <property type="protein sequence ID" value="NXM65205.1"/>
    <property type="molecule type" value="Genomic_DNA"/>
</dbReference>
<evidence type="ECO:0000256" key="4">
    <source>
        <dbReference type="ARBA" id="ARBA00023015"/>
    </source>
</evidence>
<evidence type="ECO:0000259" key="9">
    <source>
        <dbReference type="PROSITE" id="PS51030"/>
    </source>
</evidence>
<dbReference type="PROSITE" id="PS51030">
    <property type="entry name" value="NUCLEAR_REC_DBD_2"/>
    <property type="match status" value="1"/>
</dbReference>
<keyword evidence="12" id="KW-1185">Reference proteome</keyword>
<keyword evidence="5" id="KW-0238">DNA-binding</keyword>
<evidence type="ECO:0000256" key="7">
    <source>
        <dbReference type="ARBA" id="ARBA00023170"/>
    </source>
</evidence>
<feature type="domain" description="Nuclear receptor" evidence="9">
    <location>
        <begin position="1"/>
        <end position="36"/>
    </location>
</feature>
<evidence type="ECO:0000259" key="10">
    <source>
        <dbReference type="PROSITE" id="PS51843"/>
    </source>
</evidence>
<dbReference type="GO" id="GO:0008270">
    <property type="term" value="F:zinc ion binding"/>
    <property type="evidence" value="ECO:0007669"/>
    <property type="project" value="UniProtKB-KW"/>
</dbReference>
<dbReference type="Pfam" id="PF00104">
    <property type="entry name" value="Hormone_recep"/>
    <property type="match status" value="2"/>
</dbReference>
<name>A0A7L1CJP2_9PASS</name>
<dbReference type="InterPro" id="IPR001723">
    <property type="entry name" value="Nuclear_hrmn_rcpt"/>
</dbReference>
<dbReference type="OrthoDB" id="5873264at2759"/>
<organism evidence="11 12">
    <name type="scientific">Serilophus lunatus</name>
    <name type="common">silver-breasted broadbill</name>
    <dbReference type="NCBI Taxonomy" id="239386"/>
    <lineage>
        <taxon>Eukaryota</taxon>
        <taxon>Metazoa</taxon>
        <taxon>Chordata</taxon>
        <taxon>Craniata</taxon>
        <taxon>Vertebrata</taxon>
        <taxon>Euteleostomi</taxon>
        <taxon>Archelosauria</taxon>
        <taxon>Archosauria</taxon>
        <taxon>Dinosauria</taxon>
        <taxon>Saurischia</taxon>
        <taxon>Theropoda</taxon>
        <taxon>Coelurosauria</taxon>
        <taxon>Aves</taxon>
        <taxon>Neognathae</taxon>
        <taxon>Neoaves</taxon>
        <taxon>Telluraves</taxon>
        <taxon>Australaves</taxon>
        <taxon>Passeriformes</taxon>
        <taxon>Eurylaimidae</taxon>
        <taxon>Serilophus</taxon>
    </lineage>
</organism>
<dbReference type="PRINTS" id="PR01282">
    <property type="entry name" value="COUPTNFACTOR"/>
</dbReference>
<evidence type="ECO:0000256" key="1">
    <source>
        <dbReference type="ARBA" id="ARBA00022723"/>
    </source>
</evidence>
<gene>
    <name evidence="11" type="primary">Nr2f1a_0</name>
    <name evidence="11" type="ORF">SERLUN_R14502</name>
</gene>
<dbReference type="Proteomes" id="UP000553648">
    <property type="component" value="Unassembled WGS sequence"/>
</dbReference>
<feature type="non-terminal residue" evidence="11">
    <location>
        <position position="1"/>
    </location>
</feature>
<reference evidence="11 12" key="1">
    <citation type="submission" date="2019-09" db="EMBL/GenBank/DDBJ databases">
        <title>Bird 10,000 Genomes (B10K) Project - Family phase.</title>
        <authorList>
            <person name="Zhang G."/>
        </authorList>
    </citation>
    <scope>NUCLEOTIDE SEQUENCE [LARGE SCALE GENOMIC DNA]</scope>
    <source>
        <strain evidence="11">B10K-DU-002-03</strain>
        <tissue evidence="11">Muscle</tissue>
    </source>
</reference>
<keyword evidence="8" id="KW-0539">Nucleus</keyword>
<dbReference type="Gene3D" id="1.10.565.10">
    <property type="entry name" value="Retinoid X Receptor"/>
    <property type="match status" value="1"/>
</dbReference>
<evidence type="ECO:0000256" key="3">
    <source>
        <dbReference type="ARBA" id="ARBA00022833"/>
    </source>
</evidence>
<dbReference type="InterPro" id="IPR013088">
    <property type="entry name" value="Znf_NHR/GATA"/>
</dbReference>
<dbReference type="AlphaFoldDB" id="A0A7L1CJP2"/>
<dbReference type="InterPro" id="IPR001628">
    <property type="entry name" value="Znf_hrmn_rcpt"/>
</dbReference>
<dbReference type="PROSITE" id="PS51843">
    <property type="entry name" value="NR_LBD"/>
    <property type="match status" value="1"/>
</dbReference>
<feature type="domain" description="NR LBD" evidence="10">
    <location>
        <begin position="62"/>
        <end position="300"/>
    </location>
</feature>
<dbReference type="Pfam" id="PF00105">
    <property type="entry name" value="zf-C4"/>
    <property type="match status" value="1"/>
</dbReference>
<evidence type="ECO:0000256" key="5">
    <source>
        <dbReference type="ARBA" id="ARBA00023125"/>
    </source>
</evidence>
<accession>A0A7L1CJP2</accession>
<comment type="caution">
    <text evidence="11">The sequence shown here is derived from an EMBL/GenBank/DDBJ whole genome shotgun (WGS) entry which is preliminary data.</text>
</comment>
<sequence>RGGSDCPVALPHRSRCQHCRLSKCLRVGMRREAVQQGRTAPAPASPSPVPVAPGNPFGGHGPSSSFVSLLLRAEPYPPCPPAAQALPPGSVGAEGICELAARLLLGTVEWAKAVPFFPALPLPDQLSLLRRGWSDLFVLSAAQSALPLPAAPLLAHAGLRLGIPAGLHGGVPEGPGGVPGGSAAATEHLRLLQEQVRRLKVLQVDAAEFACLKALALFSPDAAGLSVPGQVARLQEWAQWALQEHERRQHPAQPQRFGRLLLRLPALRSLPGHGLQQLFFSRLVGKTPIEILLRDMLLARATLCWP</sequence>
<dbReference type="InterPro" id="IPR050274">
    <property type="entry name" value="Nuclear_hormone_rcpt_NR2"/>
</dbReference>
<dbReference type="GO" id="GO:0043565">
    <property type="term" value="F:sequence-specific DNA binding"/>
    <property type="evidence" value="ECO:0007669"/>
    <property type="project" value="InterPro"/>
</dbReference>
<dbReference type="SUPFAM" id="SSF48508">
    <property type="entry name" value="Nuclear receptor ligand-binding domain"/>
    <property type="match status" value="1"/>
</dbReference>
<dbReference type="InterPro" id="IPR000536">
    <property type="entry name" value="Nucl_hrmn_rcpt_lig-bd"/>
</dbReference>
<dbReference type="Gene3D" id="3.30.50.10">
    <property type="entry name" value="Erythroid Transcription Factor GATA-1, subunit A"/>
    <property type="match status" value="1"/>
</dbReference>
<keyword evidence="4" id="KW-0805">Transcription regulation</keyword>
<dbReference type="SUPFAM" id="SSF57716">
    <property type="entry name" value="Glucocorticoid receptor-like (DNA-binding domain)"/>
    <property type="match status" value="1"/>
</dbReference>